<dbReference type="EMBL" id="DS231709">
    <property type="protein sequence ID" value="KNB10912.1"/>
    <property type="molecule type" value="Genomic_DNA"/>
</dbReference>
<sequence length="540" mass="60183">MPSHNEKRVQGVKDLSPHQDTSDAINQLVTLLHQYCSEGGFDTLKGVVGENEELKRDKARLQTAYDTNIEALSRHQTEFERQKVDFEKQLGSQKAQNEAILKAKQAADENIKKRQAELTALQEKLEVQSSSAKQLMNEIKKKESTINALEATNASQQENLTKAEKESATFQSAKESMQKRVDGLTTSLDEVRGRLTTFHSFVVKLDNFEARRGEVGDALDSMLRNALSFVESSIGIALDEACLTDIAVWGRLRNHASIQRTIPLPASNSPAAKQMRVAAGLRIYSMALADHVFRSTYLTQNSDFEDVLRDLETEDPLHEVFTRAVLLKIQPARQARNKEARAKMVADQVSDAIADLVPSSQKETLKARLYQVSLEACNAWLVIQKLLEPVRPVFSAHMPEDWVPLPSPVPQRNSKAGPSGVAREPLATRVENQGQQIQQSSAESQPIEIDDIMQVVWPAFYVTSSQQEDDVGDQVPELVHRGHVITRSQGREAEIETSRRNARKNARQNSGSSPTQRKRRDSAVFLSKTFPGGIGTEKGN</sequence>
<name>A0A0J9WQJ9_FUSO4</name>
<reference evidence="3" key="2">
    <citation type="journal article" date="2010" name="Nature">
        <title>Comparative genomics reveals mobile pathogenicity chromosomes in Fusarium.</title>
        <authorList>
            <person name="Ma L.J."/>
            <person name="van der Does H.C."/>
            <person name="Borkovich K.A."/>
            <person name="Coleman J.J."/>
            <person name="Daboussi M.J."/>
            <person name="Di Pietro A."/>
            <person name="Dufresne M."/>
            <person name="Freitag M."/>
            <person name="Grabherr M."/>
            <person name="Henrissat B."/>
            <person name="Houterman P.M."/>
            <person name="Kang S."/>
            <person name="Shim W.B."/>
            <person name="Woloshuk C."/>
            <person name="Xie X."/>
            <person name="Xu J.R."/>
            <person name="Antoniw J."/>
            <person name="Baker S.E."/>
            <person name="Bluhm B.H."/>
            <person name="Breakspear A."/>
            <person name="Brown D.W."/>
            <person name="Butchko R.A."/>
            <person name="Chapman S."/>
            <person name="Coulson R."/>
            <person name="Coutinho P.M."/>
            <person name="Danchin E.G."/>
            <person name="Diener A."/>
            <person name="Gale L.R."/>
            <person name="Gardiner D.M."/>
            <person name="Goff S."/>
            <person name="Hammond-Kosack K.E."/>
            <person name="Hilburn K."/>
            <person name="Hua-Van A."/>
            <person name="Jonkers W."/>
            <person name="Kazan K."/>
            <person name="Kodira C.D."/>
            <person name="Koehrsen M."/>
            <person name="Kumar L."/>
            <person name="Lee Y.H."/>
            <person name="Li L."/>
            <person name="Manners J.M."/>
            <person name="Miranda-Saavedra D."/>
            <person name="Mukherjee M."/>
            <person name="Park G."/>
            <person name="Park J."/>
            <person name="Park S.Y."/>
            <person name="Proctor R.H."/>
            <person name="Regev A."/>
            <person name="Ruiz-Roldan M.C."/>
            <person name="Sain D."/>
            <person name="Sakthikumar S."/>
            <person name="Sykes S."/>
            <person name="Schwartz D.C."/>
            <person name="Turgeon B.G."/>
            <person name="Wapinski I."/>
            <person name="Yoder O."/>
            <person name="Young S."/>
            <person name="Zeng Q."/>
            <person name="Zhou S."/>
            <person name="Galagan J."/>
            <person name="Cuomo C.A."/>
            <person name="Kistler H.C."/>
            <person name="Rep M."/>
        </authorList>
    </citation>
    <scope>NUCLEOTIDE SEQUENCE [LARGE SCALE GENOMIC DNA]</scope>
    <source>
        <strain evidence="3">4287</strain>
    </source>
</reference>
<feature type="region of interest" description="Disordered" evidence="2">
    <location>
        <begin position="484"/>
        <end position="540"/>
    </location>
</feature>
<evidence type="ECO:0000313" key="3">
    <source>
        <dbReference type="EMBL" id="KNB10912.1"/>
    </source>
</evidence>
<keyword evidence="1" id="KW-0175">Coiled coil</keyword>
<dbReference type="Gene3D" id="1.10.287.1490">
    <property type="match status" value="1"/>
</dbReference>
<dbReference type="Proteomes" id="UP000009097">
    <property type="component" value="Unassembled WGS sequence"/>
</dbReference>
<proteinExistence type="predicted"/>
<dbReference type="GeneID" id="28952436"/>
<evidence type="ECO:0008006" key="5">
    <source>
        <dbReference type="Google" id="ProtNLM"/>
    </source>
</evidence>
<reference evidence="3" key="1">
    <citation type="submission" date="2007-04" db="EMBL/GenBank/DDBJ databases">
        <authorList>
            <consortium name="The Broad Institute Genome Sequencing Platform"/>
            <person name="Birren B."/>
            <person name="Lander E."/>
            <person name="Galagan J."/>
            <person name="Nusbaum C."/>
            <person name="Devon K."/>
            <person name="Ma L.-J."/>
            <person name="Jaffe D."/>
            <person name="Butler J."/>
            <person name="Alvarez P."/>
            <person name="Gnerre S."/>
            <person name="Grabherr M."/>
            <person name="Kleber M."/>
            <person name="Mauceli E."/>
            <person name="Brockman W."/>
            <person name="MacCallum I.A."/>
            <person name="Young S."/>
            <person name="LaButti K."/>
            <person name="DeCaprio D."/>
            <person name="Crawford M."/>
            <person name="Koehrsen M."/>
            <person name="Engels R."/>
            <person name="Montgomery P."/>
            <person name="Pearson M."/>
            <person name="Howarth C."/>
            <person name="Larson L."/>
            <person name="White J."/>
            <person name="O'Leary S."/>
            <person name="Kodira C."/>
            <person name="Zeng Q."/>
            <person name="Yandava C."/>
            <person name="Alvarado L."/>
            <person name="Kistler C."/>
            <person name="Shim W.-B."/>
            <person name="Kang S."/>
            <person name="Woloshuk C."/>
        </authorList>
    </citation>
    <scope>NUCLEOTIDE SEQUENCE</scope>
    <source>
        <strain evidence="3">4287</strain>
    </source>
</reference>
<evidence type="ECO:0000256" key="1">
    <source>
        <dbReference type="SAM" id="Coils"/>
    </source>
</evidence>
<organism evidence="3 4">
    <name type="scientific">Fusarium oxysporum f. sp. lycopersici (strain 4287 / CBS 123668 / FGSC 9935 / NRRL 34936)</name>
    <name type="common">Fusarium vascular wilt of tomato</name>
    <dbReference type="NCBI Taxonomy" id="426428"/>
    <lineage>
        <taxon>Eukaryota</taxon>
        <taxon>Fungi</taxon>
        <taxon>Dikarya</taxon>
        <taxon>Ascomycota</taxon>
        <taxon>Pezizomycotina</taxon>
        <taxon>Sordariomycetes</taxon>
        <taxon>Hypocreomycetidae</taxon>
        <taxon>Hypocreales</taxon>
        <taxon>Nectriaceae</taxon>
        <taxon>Fusarium</taxon>
        <taxon>Fusarium oxysporum species complex</taxon>
    </lineage>
</organism>
<evidence type="ECO:0000256" key="2">
    <source>
        <dbReference type="SAM" id="MobiDB-lite"/>
    </source>
</evidence>
<feature type="coiled-coil region" evidence="1">
    <location>
        <begin position="104"/>
        <end position="180"/>
    </location>
</feature>
<dbReference type="VEuPathDB" id="FungiDB:FOXG_11008"/>
<dbReference type="OrthoDB" id="5421041at2759"/>
<dbReference type="RefSeq" id="XP_018248957.1">
    <property type="nucleotide sequence ID" value="XM_018390479.1"/>
</dbReference>
<feature type="region of interest" description="Disordered" evidence="2">
    <location>
        <begin position="1"/>
        <end position="20"/>
    </location>
</feature>
<protein>
    <recommendedName>
        <fullName evidence="5">MEI5 protein</fullName>
    </recommendedName>
</protein>
<dbReference type="KEGG" id="fox:FOXG_11008"/>
<dbReference type="AlphaFoldDB" id="A0A0J9WQJ9"/>
<accession>A0A0J9WQJ9</accession>
<feature type="compositionally biased region" description="Basic and acidic residues" evidence="2">
    <location>
        <begin position="489"/>
        <end position="499"/>
    </location>
</feature>
<evidence type="ECO:0000313" key="4">
    <source>
        <dbReference type="Proteomes" id="UP000009097"/>
    </source>
</evidence>
<gene>
    <name evidence="3" type="ORF">FOXG_11008</name>
</gene>